<reference evidence="1" key="1">
    <citation type="submission" date="2022-09" db="EMBL/GenBank/DDBJ databases">
        <title>Actin cytoskeleton and complex cell architecture in an #Asgard archaeon.</title>
        <authorList>
            <person name="Ponce Toledo R.I."/>
            <person name="Schleper C."/>
            <person name="Rodrigues Oliveira T."/>
            <person name="Wollweber F."/>
            <person name="Xu J."/>
            <person name="Rittmann S."/>
            <person name="Klingl A."/>
            <person name="Pilhofer M."/>
        </authorList>
    </citation>
    <scope>NUCLEOTIDE SEQUENCE</scope>
    <source>
        <strain evidence="1">B-35</strain>
    </source>
</reference>
<evidence type="ECO:0000313" key="1">
    <source>
        <dbReference type="EMBL" id="UYP45277.1"/>
    </source>
</evidence>
<accession>A0ABY6HSB5</accession>
<protein>
    <submittedName>
        <fullName evidence="1">Uncharacterized protein</fullName>
    </submittedName>
</protein>
<dbReference type="EMBL" id="CP104013">
    <property type="protein sequence ID" value="UYP45277.1"/>
    <property type="molecule type" value="Genomic_DNA"/>
</dbReference>
<sequence length="197" mass="23176">MQKENPFLEISIQHYSAFAQEPILTLLQNIINRFQKNPGAHSQIINHSETPYIRIDFDSMDSLITEYSRGYDLFDPLLEKISTGEITIPIKEKVQENKSKTELYLILKYSTNYKQPLRKYYEFGSKVSNLFGVKMMVEEVSDGFLWFYDTLEDFMAGQVEFRSLTELKSLLIARNQWIDEFETIILAYLNSKQKINE</sequence>
<organism evidence="1 2">
    <name type="scientific">Candidatus Lokiarchaeum ossiferum</name>
    <dbReference type="NCBI Taxonomy" id="2951803"/>
    <lineage>
        <taxon>Archaea</taxon>
        <taxon>Promethearchaeati</taxon>
        <taxon>Promethearchaeota</taxon>
        <taxon>Promethearchaeia</taxon>
        <taxon>Promethearchaeales</taxon>
        <taxon>Promethearchaeaceae</taxon>
        <taxon>Candidatus Lokiarchaeum</taxon>
    </lineage>
</organism>
<dbReference type="Proteomes" id="UP001208689">
    <property type="component" value="Chromosome"/>
</dbReference>
<gene>
    <name evidence="1" type="ORF">NEF87_001562</name>
</gene>
<proteinExistence type="predicted"/>
<keyword evidence="2" id="KW-1185">Reference proteome</keyword>
<evidence type="ECO:0000313" key="2">
    <source>
        <dbReference type="Proteomes" id="UP001208689"/>
    </source>
</evidence>
<name>A0ABY6HSB5_9ARCH</name>